<organism evidence="4 5">
    <name type="scientific">Chryseolinea serpens</name>
    <dbReference type="NCBI Taxonomy" id="947013"/>
    <lineage>
        <taxon>Bacteria</taxon>
        <taxon>Pseudomonadati</taxon>
        <taxon>Bacteroidota</taxon>
        <taxon>Cytophagia</taxon>
        <taxon>Cytophagales</taxon>
        <taxon>Fulvivirgaceae</taxon>
        <taxon>Chryseolinea</taxon>
    </lineage>
</organism>
<dbReference type="SUPFAM" id="SSF55785">
    <property type="entry name" value="PYP-like sensor domain (PAS domain)"/>
    <property type="match status" value="1"/>
</dbReference>
<evidence type="ECO:0000256" key="1">
    <source>
        <dbReference type="ARBA" id="ARBA00000085"/>
    </source>
</evidence>
<dbReference type="SMART" id="SM00388">
    <property type="entry name" value="HisKA"/>
    <property type="match status" value="1"/>
</dbReference>
<evidence type="ECO:0000313" key="4">
    <source>
        <dbReference type="EMBL" id="SHG68022.1"/>
    </source>
</evidence>
<proteinExistence type="predicted"/>
<dbReference type="SUPFAM" id="SSF47384">
    <property type="entry name" value="Homodimeric domain of signal transducing histidine kinase"/>
    <property type="match status" value="1"/>
</dbReference>
<protein>
    <recommendedName>
        <fullName evidence="2">histidine kinase</fullName>
        <ecNumber evidence="2">2.7.13.3</ecNumber>
    </recommendedName>
</protein>
<dbReference type="Pfam" id="PF00512">
    <property type="entry name" value="HisKA"/>
    <property type="match status" value="1"/>
</dbReference>
<comment type="catalytic activity">
    <reaction evidence="1">
        <text>ATP + protein L-histidine = ADP + protein N-phospho-L-histidine.</text>
        <dbReference type="EC" id="2.7.13.3"/>
    </reaction>
</comment>
<evidence type="ECO:0000313" key="5">
    <source>
        <dbReference type="Proteomes" id="UP000184212"/>
    </source>
</evidence>
<reference evidence="4 5" key="1">
    <citation type="submission" date="2016-11" db="EMBL/GenBank/DDBJ databases">
        <authorList>
            <person name="Jaros S."/>
            <person name="Januszkiewicz K."/>
            <person name="Wedrychowicz H."/>
        </authorList>
    </citation>
    <scope>NUCLEOTIDE SEQUENCE [LARGE SCALE GENOMIC DNA]</scope>
    <source>
        <strain evidence="4 5">DSM 24574</strain>
    </source>
</reference>
<accession>A0A1M5LS96</accession>
<dbReference type="InterPro" id="IPR003661">
    <property type="entry name" value="HisK_dim/P_dom"/>
</dbReference>
<dbReference type="Gene3D" id="1.10.287.130">
    <property type="match status" value="1"/>
</dbReference>
<dbReference type="Proteomes" id="UP000184212">
    <property type="component" value="Unassembled WGS sequence"/>
</dbReference>
<evidence type="ECO:0000256" key="2">
    <source>
        <dbReference type="ARBA" id="ARBA00012438"/>
    </source>
</evidence>
<dbReference type="InterPro" id="IPR000014">
    <property type="entry name" value="PAS"/>
</dbReference>
<dbReference type="GO" id="GO:0000155">
    <property type="term" value="F:phosphorelay sensor kinase activity"/>
    <property type="evidence" value="ECO:0007669"/>
    <property type="project" value="InterPro"/>
</dbReference>
<dbReference type="EMBL" id="FQWQ01000001">
    <property type="protein sequence ID" value="SHG68022.1"/>
    <property type="molecule type" value="Genomic_DNA"/>
</dbReference>
<dbReference type="InterPro" id="IPR036097">
    <property type="entry name" value="HisK_dim/P_sf"/>
</dbReference>
<dbReference type="AlphaFoldDB" id="A0A1M5LS96"/>
<gene>
    <name evidence="4" type="ORF">SAMN04488109_1374</name>
</gene>
<dbReference type="CDD" id="cd00082">
    <property type="entry name" value="HisKA"/>
    <property type="match status" value="1"/>
</dbReference>
<name>A0A1M5LS96_9BACT</name>
<dbReference type="InterPro" id="IPR035965">
    <property type="entry name" value="PAS-like_dom_sf"/>
</dbReference>
<dbReference type="RefSeq" id="WP_073132192.1">
    <property type="nucleotide sequence ID" value="NZ_FQWQ01000001.1"/>
</dbReference>
<dbReference type="STRING" id="947013.SAMN04488109_1374"/>
<dbReference type="OrthoDB" id="975527at2"/>
<sequence>MNISEPDISSRLISSESLRQKLPTIFLDSMVVDLQFNINVISQNVLDFLEFTNEELAGKSINYLSREEDIAQLLQKALSAGYFEERQIGFYTKSNRLITIGISGFYLGLISDINGRIILKIRNIDEVQLINQQLQQKKAELDKFIYRAAHDLRGPLATMQGLLNLLRIREDNSELDRILQLLDAHAQKLDERLYHMVYLAQSDDEDNAPENSINFNVFETLLRKVIEQNAFVDFLEFHYSAPRENLKGVNEVLLKSLLTNLLLYLLSLPKSKLNNQIFFRLLVEQGELSITIGAHGFSVEDAMRKAMRQEEFIYTDMIHYPRLLNFFAAQKIAWKLNARMNVHFLSPEKQRISISIPVMDVQQMGLL</sequence>
<keyword evidence="5" id="KW-1185">Reference proteome</keyword>
<evidence type="ECO:0000259" key="3">
    <source>
        <dbReference type="SMART" id="SM00388"/>
    </source>
</evidence>
<dbReference type="CDD" id="cd00130">
    <property type="entry name" value="PAS"/>
    <property type="match status" value="1"/>
</dbReference>
<feature type="domain" description="Signal transduction histidine kinase dimerisation/phosphoacceptor" evidence="3">
    <location>
        <begin position="140"/>
        <end position="205"/>
    </location>
</feature>
<dbReference type="EC" id="2.7.13.3" evidence="2"/>